<dbReference type="EC" id="2.3.1.-" evidence="2"/>
<gene>
    <name evidence="2" type="ORF">QJS35_31485</name>
</gene>
<dbReference type="GO" id="GO:0016746">
    <property type="term" value="F:acyltransferase activity"/>
    <property type="evidence" value="ECO:0007669"/>
    <property type="project" value="UniProtKB-KW"/>
</dbReference>
<evidence type="ECO:0000259" key="1">
    <source>
        <dbReference type="PROSITE" id="PS51186"/>
    </source>
</evidence>
<dbReference type="CDD" id="cd04301">
    <property type="entry name" value="NAT_SF"/>
    <property type="match status" value="1"/>
</dbReference>
<sequence>MDDREFDKVFAIMKASFPASERRTYAGQKELLSDPHYRLITETDGNNNISAFLAVWEFPSFRFVEHIAVDPAIRGSGLGGKLMTAYIGESIKPILLEVEPPVTDLAQRRVNFYERLGFHFNLFEYVQPPLQKGQPDLPLKMMSYPQSLTEAKFALFEEILYTKVYKITGAQANSVSESNRRGKSS</sequence>
<feature type="domain" description="N-acetyltransferase" evidence="1">
    <location>
        <begin position="1"/>
        <end position="135"/>
    </location>
</feature>
<reference evidence="2 3" key="1">
    <citation type="journal article" date="2023" name="Genome Announc.">
        <title>Pan-Genome Analyses of the Genus Cohnella and Proposal of the Novel Species Cohnella silvisoli sp. nov., Isolated from Forest Soil.</title>
        <authorList>
            <person name="Wang C."/>
            <person name="Mao L."/>
            <person name="Bao G."/>
            <person name="Zhu H."/>
        </authorList>
    </citation>
    <scope>NUCLEOTIDE SEQUENCE [LARGE SCALE GENOMIC DNA]</scope>
    <source>
        <strain evidence="2 3">NL03-T5-1</strain>
    </source>
</reference>
<evidence type="ECO:0000313" key="3">
    <source>
        <dbReference type="Proteomes" id="UP001493487"/>
    </source>
</evidence>
<dbReference type="Gene3D" id="3.40.630.30">
    <property type="match status" value="1"/>
</dbReference>
<name>A0ABV1L3M0_9BACL</name>
<dbReference type="InterPro" id="IPR000182">
    <property type="entry name" value="GNAT_dom"/>
</dbReference>
<proteinExistence type="predicted"/>
<evidence type="ECO:0000313" key="2">
    <source>
        <dbReference type="EMBL" id="MEQ4486909.1"/>
    </source>
</evidence>
<dbReference type="SUPFAM" id="SSF55729">
    <property type="entry name" value="Acyl-CoA N-acyltransferases (Nat)"/>
    <property type="match status" value="1"/>
</dbReference>
<accession>A0ABV1L3M0</accession>
<dbReference type="PROSITE" id="PS51186">
    <property type="entry name" value="GNAT"/>
    <property type="match status" value="1"/>
</dbReference>
<dbReference type="Proteomes" id="UP001493487">
    <property type="component" value="Unassembled WGS sequence"/>
</dbReference>
<comment type="caution">
    <text evidence="2">The sequence shown here is derived from an EMBL/GenBank/DDBJ whole genome shotgun (WGS) entry which is preliminary data.</text>
</comment>
<dbReference type="InterPro" id="IPR016181">
    <property type="entry name" value="Acyl_CoA_acyltransferase"/>
</dbReference>
<dbReference type="EMBL" id="JASKHM010000026">
    <property type="protein sequence ID" value="MEQ4486909.1"/>
    <property type="molecule type" value="Genomic_DNA"/>
</dbReference>
<organism evidence="2 3">
    <name type="scientific">Cohnella silvisoli</name>
    <dbReference type="NCBI Taxonomy" id="2873699"/>
    <lineage>
        <taxon>Bacteria</taxon>
        <taxon>Bacillati</taxon>
        <taxon>Bacillota</taxon>
        <taxon>Bacilli</taxon>
        <taxon>Bacillales</taxon>
        <taxon>Paenibacillaceae</taxon>
        <taxon>Cohnella</taxon>
    </lineage>
</organism>
<keyword evidence="3" id="KW-1185">Reference proteome</keyword>
<protein>
    <submittedName>
        <fullName evidence="2">GNAT family N-acetyltransferase</fullName>
        <ecNumber evidence="2">2.3.1.-</ecNumber>
    </submittedName>
</protein>
<dbReference type="Pfam" id="PF13508">
    <property type="entry name" value="Acetyltransf_7"/>
    <property type="match status" value="1"/>
</dbReference>
<keyword evidence="2" id="KW-0012">Acyltransferase</keyword>
<keyword evidence="2" id="KW-0808">Transferase</keyword>